<reference evidence="1 2" key="1">
    <citation type="journal article" date="2016" name="Int. J. Syst. Evol. Microbiol.">
        <title>Acidipila dinghuensis sp. nov., an acidobacterium isolated from forest soil.</title>
        <authorList>
            <person name="Jiang Y.W."/>
            <person name="Wang J."/>
            <person name="Chen M.H."/>
            <person name="Lv Y.Y."/>
            <person name="Qiu L.H."/>
        </authorList>
    </citation>
    <scope>NUCLEOTIDE SEQUENCE [LARGE SCALE GENOMIC DNA]</scope>
    <source>
        <strain evidence="1 2">DHOF10</strain>
    </source>
</reference>
<keyword evidence="2" id="KW-1185">Reference proteome</keyword>
<sequence>MNARIPCEFFLVRYVPDPIRGEFVNIGVLLREAGRPESATVRFTRDWSRVRCIDPEADTEMLEALEGELRQRLTEEGQPVMKTMAESFSQMVQVTTAKPSLAESMVAEMELLLRLHVENRKRESAARKSGRMMIHGRMRSEFERAGVWELMRKRIPVSSYTRAGDPLKIDCGYRPNGVIKVFHAVAPDTDTELAKVLAFSMEGLTKGFAEKEGAALDFAAIVQPLTALAGDPDREEQYRFSLETMESKGIRVLTTERLPLIAETARRELRV</sequence>
<name>A0A4Q1SJX5_9BACT</name>
<evidence type="ECO:0000313" key="1">
    <source>
        <dbReference type="EMBL" id="RXS97747.1"/>
    </source>
</evidence>
<dbReference type="RefSeq" id="WP_129207526.1">
    <property type="nucleotide sequence ID" value="NZ_BMGU01000001.1"/>
</dbReference>
<dbReference type="OrthoDB" id="112479at2"/>
<dbReference type="Pfam" id="PF11236">
    <property type="entry name" value="DUF3037"/>
    <property type="match status" value="1"/>
</dbReference>
<accession>A0A4Q1SJX5</accession>
<dbReference type="InterPro" id="IPR021398">
    <property type="entry name" value="DUF3037"/>
</dbReference>
<dbReference type="EMBL" id="SDMK01000001">
    <property type="protein sequence ID" value="RXS97747.1"/>
    <property type="molecule type" value="Genomic_DNA"/>
</dbReference>
<dbReference type="AlphaFoldDB" id="A0A4Q1SJX5"/>
<evidence type="ECO:0000313" key="2">
    <source>
        <dbReference type="Proteomes" id="UP000290253"/>
    </source>
</evidence>
<organism evidence="1 2">
    <name type="scientific">Silvibacterium dinghuense</name>
    <dbReference type="NCBI Taxonomy" id="1560006"/>
    <lineage>
        <taxon>Bacteria</taxon>
        <taxon>Pseudomonadati</taxon>
        <taxon>Acidobacteriota</taxon>
        <taxon>Terriglobia</taxon>
        <taxon>Terriglobales</taxon>
        <taxon>Acidobacteriaceae</taxon>
        <taxon>Silvibacterium</taxon>
    </lineage>
</organism>
<protein>
    <submittedName>
        <fullName evidence="1">DUF3037 domain-containing protein</fullName>
    </submittedName>
</protein>
<proteinExistence type="predicted"/>
<comment type="caution">
    <text evidence="1">The sequence shown here is derived from an EMBL/GenBank/DDBJ whole genome shotgun (WGS) entry which is preliminary data.</text>
</comment>
<dbReference type="Proteomes" id="UP000290253">
    <property type="component" value="Unassembled WGS sequence"/>
</dbReference>
<gene>
    <name evidence="1" type="ORF">ESZ00_07750</name>
</gene>